<feature type="region of interest" description="Disordered" evidence="1">
    <location>
        <begin position="88"/>
        <end position="108"/>
    </location>
</feature>
<proteinExistence type="predicted"/>
<evidence type="ECO:0000313" key="3">
    <source>
        <dbReference type="Proteomes" id="UP001294444"/>
    </source>
</evidence>
<evidence type="ECO:0000313" key="2">
    <source>
        <dbReference type="EMBL" id="SNX85942.1"/>
    </source>
</evidence>
<feature type="compositionally biased region" description="Basic and acidic residues" evidence="1">
    <location>
        <begin position="90"/>
        <end position="101"/>
    </location>
</feature>
<accession>A0AAJ4XPE0</accession>
<sequence>MLLEKFNATTPHATEQDTAKCPVIARIRHRDGHQRKVARFGLLYAGGIRWPGFHLRAEFPTKGKTKQKSPMAMDRRFVPAIWRTMAAGSDAREAKRDERMCRLPRKRS</sequence>
<reference evidence="2" key="1">
    <citation type="submission" date="2023-10" db="EMBL/GenBank/DDBJ databases">
        <authorList>
            <person name="Guldener U."/>
        </authorList>
    </citation>
    <scope>NUCLEOTIDE SEQUENCE</scope>
    <source>
        <strain evidence="2">Mp4</strain>
    </source>
</reference>
<keyword evidence="3" id="KW-1185">Reference proteome</keyword>
<dbReference type="AlphaFoldDB" id="A0AAJ4XPE0"/>
<dbReference type="EMBL" id="OAPG01000012">
    <property type="protein sequence ID" value="SNX85942.1"/>
    <property type="molecule type" value="Genomic_DNA"/>
</dbReference>
<protein>
    <submittedName>
        <fullName evidence="2">Uncharacterized protein</fullName>
    </submittedName>
</protein>
<name>A0AAJ4XPE0_9BASI</name>
<evidence type="ECO:0000256" key="1">
    <source>
        <dbReference type="SAM" id="MobiDB-lite"/>
    </source>
</evidence>
<dbReference type="Proteomes" id="UP001294444">
    <property type="component" value="Unassembled WGS sequence"/>
</dbReference>
<comment type="caution">
    <text evidence="2">The sequence shown here is derived from an EMBL/GenBank/DDBJ whole genome shotgun (WGS) entry which is preliminary data.</text>
</comment>
<gene>
    <name evidence="2" type="ORF">MEPE_04651</name>
</gene>
<organism evidence="2 3">
    <name type="scientific">Melanopsichium pennsylvanicum</name>
    <dbReference type="NCBI Taxonomy" id="63383"/>
    <lineage>
        <taxon>Eukaryota</taxon>
        <taxon>Fungi</taxon>
        <taxon>Dikarya</taxon>
        <taxon>Basidiomycota</taxon>
        <taxon>Ustilaginomycotina</taxon>
        <taxon>Ustilaginomycetes</taxon>
        <taxon>Ustilaginales</taxon>
        <taxon>Ustilaginaceae</taxon>
        <taxon>Melanopsichium</taxon>
    </lineage>
</organism>